<dbReference type="InterPro" id="IPR036427">
    <property type="entry name" value="Bromodomain-like_sf"/>
</dbReference>
<dbReference type="PRINTS" id="PR00503">
    <property type="entry name" value="BROMODOMAIN"/>
</dbReference>
<feature type="compositionally biased region" description="Low complexity" evidence="3">
    <location>
        <begin position="120"/>
        <end position="132"/>
    </location>
</feature>
<evidence type="ECO:0000256" key="3">
    <source>
        <dbReference type="SAM" id="MobiDB-lite"/>
    </source>
</evidence>
<keyword evidence="6" id="KW-1185">Reference proteome</keyword>
<feature type="compositionally biased region" description="Low complexity" evidence="3">
    <location>
        <begin position="674"/>
        <end position="685"/>
    </location>
</feature>
<feature type="compositionally biased region" description="Polar residues" evidence="3">
    <location>
        <begin position="655"/>
        <end position="668"/>
    </location>
</feature>
<evidence type="ECO:0000256" key="1">
    <source>
        <dbReference type="ARBA" id="ARBA00023117"/>
    </source>
</evidence>
<feature type="compositionally biased region" description="Basic and acidic residues" evidence="3">
    <location>
        <begin position="284"/>
        <end position="303"/>
    </location>
</feature>
<dbReference type="Pfam" id="PF00439">
    <property type="entry name" value="Bromodomain"/>
    <property type="match status" value="1"/>
</dbReference>
<feature type="region of interest" description="Disordered" evidence="3">
    <location>
        <begin position="495"/>
        <end position="526"/>
    </location>
</feature>
<dbReference type="SMART" id="SM00297">
    <property type="entry name" value="BROMO"/>
    <property type="match status" value="1"/>
</dbReference>
<feature type="region of interest" description="Disordered" evidence="3">
    <location>
        <begin position="284"/>
        <end position="319"/>
    </location>
</feature>
<feature type="compositionally biased region" description="Polar residues" evidence="3">
    <location>
        <begin position="495"/>
        <end position="511"/>
    </location>
</feature>
<feature type="domain" description="Bromo" evidence="4">
    <location>
        <begin position="198"/>
        <end position="268"/>
    </location>
</feature>
<dbReference type="SUPFAM" id="SSF47370">
    <property type="entry name" value="Bromodomain"/>
    <property type="match status" value="1"/>
</dbReference>
<dbReference type="InterPro" id="IPR051831">
    <property type="entry name" value="Bromodomain_contain_prot"/>
</dbReference>
<accession>A0AAV0LKS9</accession>
<feature type="compositionally biased region" description="Acidic residues" evidence="3">
    <location>
        <begin position="81"/>
        <end position="93"/>
    </location>
</feature>
<dbReference type="Gene3D" id="1.20.920.10">
    <property type="entry name" value="Bromodomain-like"/>
    <property type="match status" value="1"/>
</dbReference>
<feature type="compositionally biased region" description="Low complexity" evidence="3">
    <location>
        <begin position="33"/>
        <end position="63"/>
    </location>
</feature>
<feature type="compositionally biased region" description="Polar residues" evidence="3">
    <location>
        <begin position="593"/>
        <end position="604"/>
    </location>
</feature>
<dbReference type="PROSITE" id="PS50014">
    <property type="entry name" value="BROMODOMAIN_2"/>
    <property type="match status" value="1"/>
</dbReference>
<feature type="region of interest" description="Disordered" evidence="3">
    <location>
        <begin position="592"/>
        <end position="698"/>
    </location>
</feature>
<evidence type="ECO:0000313" key="5">
    <source>
        <dbReference type="EMBL" id="CAI0434871.1"/>
    </source>
</evidence>
<dbReference type="InterPro" id="IPR018359">
    <property type="entry name" value="Bromodomain_CS"/>
</dbReference>
<dbReference type="EMBL" id="CAMGYJ010000006">
    <property type="protein sequence ID" value="CAI0434871.1"/>
    <property type="molecule type" value="Genomic_DNA"/>
</dbReference>
<gene>
    <name evidence="5" type="ORF">LITE_LOCUS24458</name>
</gene>
<dbReference type="PROSITE" id="PS00633">
    <property type="entry name" value="BROMODOMAIN_1"/>
    <property type="match status" value="1"/>
</dbReference>
<feature type="compositionally biased region" description="Basic residues" evidence="3">
    <location>
        <begin position="67"/>
        <end position="76"/>
    </location>
</feature>
<sequence length="698" mass="75871">MGRAAATAETMTKKRKKKGRPSLLDLQKRAIKQELQQQQLQQKNHQNPPPKNRNQNPIRQNPNSHLNSRRSARRNPHSGGEDDDGDGDDDDDERKEKKHKLLLGLNSQQQQQQSNPLFRSNSSASNSYGSGSDNPEVGALAIVKHRQIGGVRPGSDETGEKFWKATDTLHGLSGEEPGPTTTPLPDKKLLVFILDRLQKKDTYGVFSDPVDTEELPDYLDIIDHPMDFSTVRTKLDGGEYSNLEQFEGDIFLICSNAMQYNSSDTVYYRQARSIQELAKKDFENLRQDSDDGEPEEPKVEKVVRRGRPPGKSKKSLEKPPLDRLAIEFSSDATLATGGDNSIGLNGYNLRKTTLFKQPSDAVLRITNGPHNGETHAWQSEWENEFPASVVKAVMKHSKRTDIVDENRRDTYNPPSASAHKPSVLNSLDGELKQLVAVGLSAEFGYARSLARYAAGLGPTAWSVASKKIQHVLPMGVEFGPGWVGENDVVQSGRVLSNDTASGDPSNSHRPPSTSTNTTTTTNLHQMSNREDIAARSGAGPTTSFDNGITPTIKSMALPPVQQQILGGGSSYNCSTSQVGVLPTTPYRPFGVVPSSSTSFSQMQQGHAFDPNKGKQETFGSGKDSSTAPGSIRPTTTTGFAGSSAGPQGLPPAPSYHNQQELLQFSTDLNVGFLSPGSPSSSGVVPIRSPQQPDLALQL</sequence>
<dbReference type="AlphaFoldDB" id="A0AAV0LKS9"/>
<dbReference type="PANTHER" id="PTHR22881">
    <property type="entry name" value="BROMODOMAIN CONTAINING PROTEIN"/>
    <property type="match status" value="1"/>
</dbReference>
<feature type="compositionally biased region" description="Basic residues" evidence="3">
    <location>
        <begin position="304"/>
        <end position="313"/>
    </location>
</feature>
<dbReference type="Proteomes" id="UP001154282">
    <property type="component" value="Unassembled WGS sequence"/>
</dbReference>
<evidence type="ECO:0000313" key="6">
    <source>
        <dbReference type="Proteomes" id="UP001154282"/>
    </source>
</evidence>
<feature type="region of interest" description="Disordered" evidence="3">
    <location>
        <begin position="1"/>
        <end position="136"/>
    </location>
</feature>
<feature type="compositionally biased region" description="Low complexity" evidence="3">
    <location>
        <begin position="512"/>
        <end position="522"/>
    </location>
</feature>
<name>A0AAV0LKS9_9ROSI</name>
<organism evidence="5 6">
    <name type="scientific">Linum tenue</name>
    <dbReference type="NCBI Taxonomy" id="586396"/>
    <lineage>
        <taxon>Eukaryota</taxon>
        <taxon>Viridiplantae</taxon>
        <taxon>Streptophyta</taxon>
        <taxon>Embryophyta</taxon>
        <taxon>Tracheophyta</taxon>
        <taxon>Spermatophyta</taxon>
        <taxon>Magnoliopsida</taxon>
        <taxon>eudicotyledons</taxon>
        <taxon>Gunneridae</taxon>
        <taxon>Pentapetalae</taxon>
        <taxon>rosids</taxon>
        <taxon>fabids</taxon>
        <taxon>Malpighiales</taxon>
        <taxon>Linaceae</taxon>
        <taxon>Linum</taxon>
    </lineage>
</organism>
<reference evidence="5" key="1">
    <citation type="submission" date="2022-08" db="EMBL/GenBank/DDBJ databases">
        <authorList>
            <person name="Gutierrez-Valencia J."/>
        </authorList>
    </citation>
    <scope>NUCLEOTIDE SEQUENCE</scope>
</reference>
<evidence type="ECO:0000256" key="2">
    <source>
        <dbReference type="PROSITE-ProRule" id="PRU00035"/>
    </source>
</evidence>
<dbReference type="PANTHER" id="PTHR22881:SF11">
    <property type="entry name" value="BROMODOMAIN-CONTAINING PROTEIN DDB_G0270170-LIKE ISOFORM X1"/>
    <property type="match status" value="1"/>
</dbReference>
<comment type="caution">
    <text evidence="5">The sequence shown here is derived from an EMBL/GenBank/DDBJ whole genome shotgun (WGS) entry which is preliminary data.</text>
</comment>
<evidence type="ECO:0000259" key="4">
    <source>
        <dbReference type="PROSITE" id="PS50014"/>
    </source>
</evidence>
<dbReference type="InterPro" id="IPR001487">
    <property type="entry name" value="Bromodomain"/>
</dbReference>
<proteinExistence type="predicted"/>
<protein>
    <recommendedName>
        <fullName evidence="4">Bromo domain-containing protein</fullName>
    </recommendedName>
</protein>
<keyword evidence="1 2" id="KW-0103">Bromodomain</keyword>